<dbReference type="Gene3D" id="3.40.50.850">
    <property type="entry name" value="Isochorismatase-like"/>
    <property type="match status" value="1"/>
</dbReference>
<proteinExistence type="predicted"/>
<dbReference type="InterPro" id="IPR050272">
    <property type="entry name" value="Isochorismatase-like_hydrls"/>
</dbReference>
<dbReference type="RefSeq" id="WP_220563739.1">
    <property type="nucleotide sequence ID" value="NZ_CP074133.1"/>
</dbReference>
<sequence length="222" mass="23490">MTAASLVDTAGHRRPAPGPAGEAAVLVVDTQRDFAAPERPPRSDAGARERIDAALAGTRLLVDRARAAGVPVVWTRLVQDPDEPWDSSRWLRGLADLPPERAAAEEPCLAGTPGPEWFGAAPLDGEEVVDKRRYSAFHGTDLVRMLYSAGVSWLVVCGLTTDCCVDATARDAFQHGFRVVVAADAVGTYEQARQDAALEGLARHAAVVATVDAVTGLWRAGG</sequence>
<feature type="region of interest" description="Disordered" evidence="2">
    <location>
        <begin position="1"/>
        <end position="20"/>
    </location>
</feature>
<organism evidence="4 5">
    <name type="scientific">Nocardiopsis changdeensis</name>
    <dbReference type="NCBI Taxonomy" id="2831969"/>
    <lineage>
        <taxon>Bacteria</taxon>
        <taxon>Bacillati</taxon>
        <taxon>Actinomycetota</taxon>
        <taxon>Actinomycetes</taxon>
        <taxon>Streptosporangiales</taxon>
        <taxon>Nocardiopsidaceae</taxon>
        <taxon>Nocardiopsis</taxon>
    </lineage>
</organism>
<evidence type="ECO:0000313" key="5">
    <source>
        <dbReference type="Proteomes" id="UP000676079"/>
    </source>
</evidence>
<accession>A0ABX8BKC9</accession>
<dbReference type="SUPFAM" id="SSF52499">
    <property type="entry name" value="Isochorismatase-like hydrolases"/>
    <property type="match status" value="1"/>
</dbReference>
<dbReference type="EMBL" id="CP074133">
    <property type="protein sequence ID" value="QUX22524.1"/>
    <property type="molecule type" value="Genomic_DNA"/>
</dbReference>
<name>A0ABX8BKC9_9ACTN</name>
<evidence type="ECO:0000256" key="2">
    <source>
        <dbReference type="SAM" id="MobiDB-lite"/>
    </source>
</evidence>
<dbReference type="PANTHER" id="PTHR43540">
    <property type="entry name" value="PEROXYUREIDOACRYLATE/UREIDOACRYLATE AMIDOHYDROLASE-RELATED"/>
    <property type="match status" value="1"/>
</dbReference>
<protein>
    <submittedName>
        <fullName evidence="4">Cysteine hydrolase</fullName>
    </submittedName>
</protein>
<keyword evidence="5" id="KW-1185">Reference proteome</keyword>
<evidence type="ECO:0000259" key="3">
    <source>
        <dbReference type="Pfam" id="PF00857"/>
    </source>
</evidence>
<evidence type="ECO:0000256" key="1">
    <source>
        <dbReference type="ARBA" id="ARBA00022801"/>
    </source>
</evidence>
<reference evidence="4 5" key="1">
    <citation type="submission" date="2021-05" db="EMBL/GenBank/DDBJ databases">
        <title>Direct Submission.</title>
        <authorList>
            <person name="Li K."/>
            <person name="Gao J."/>
        </authorList>
    </citation>
    <scope>NUCLEOTIDE SEQUENCE [LARGE SCALE GENOMIC DNA]</scope>
    <source>
        <strain evidence="4 5">Mg02</strain>
    </source>
</reference>
<dbReference type="CDD" id="cd00431">
    <property type="entry name" value="cysteine_hydrolases"/>
    <property type="match status" value="1"/>
</dbReference>
<dbReference type="GO" id="GO:0016787">
    <property type="term" value="F:hydrolase activity"/>
    <property type="evidence" value="ECO:0007669"/>
    <property type="project" value="UniProtKB-KW"/>
</dbReference>
<dbReference type="Pfam" id="PF00857">
    <property type="entry name" value="Isochorismatase"/>
    <property type="match status" value="1"/>
</dbReference>
<dbReference type="InterPro" id="IPR000868">
    <property type="entry name" value="Isochorismatase-like_dom"/>
</dbReference>
<keyword evidence="1 4" id="KW-0378">Hydrolase</keyword>
<dbReference type="Proteomes" id="UP000676079">
    <property type="component" value="Chromosome"/>
</dbReference>
<feature type="domain" description="Isochorismatase-like" evidence="3">
    <location>
        <begin position="24"/>
        <end position="212"/>
    </location>
</feature>
<dbReference type="InterPro" id="IPR036380">
    <property type="entry name" value="Isochorismatase-like_sf"/>
</dbReference>
<dbReference type="PANTHER" id="PTHR43540:SF6">
    <property type="entry name" value="ISOCHORISMATASE-LIKE DOMAIN-CONTAINING PROTEIN"/>
    <property type="match status" value="1"/>
</dbReference>
<evidence type="ECO:0000313" key="4">
    <source>
        <dbReference type="EMBL" id="QUX22524.1"/>
    </source>
</evidence>
<gene>
    <name evidence="4" type="ORF">KGD84_30175</name>
</gene>